<gene>
    <name evidence="1" type="ORF">HO133_002240</name>
</gene>
<organism evidence="1 2">
    <name type="scientific">Letharia lupina</name>
    <dbReference type="NCBI Taxonomy" id="560253"/>
    <lineage>
        <taxon>Eukaryota</taxon>
        <taxon>Fungi</taxon>
        <taxon>Dikarya</taxon>
        <taxon>Ascomycota</taxon>
        <taxon>Pezizomycotina</taxon>
        <taxon>Lecanoromycetes</taxon>
        <taxon>OSLEUM clade</taxon>
        <taxon>Lecanoromycetidae</taxon>
        <taxon>Lecanorales</taxon>
        <taxon>Lecanorineae</taxon>
        <taxon>Parmeliaceae</taxon>
        <taxon>Letharia</taxon>
    </lineage>
</organism>
<dbReference type="EMBL" id="JACCJB010000014">
    <property type="protein sequence ID" value="KAF6221385.1"/>
    <property type="molecule type" value="Genomic_DNA"/>
</dbReference>
<dbReference type="PANTHER" id="PTHR28015:SF1">
    <property type="entry name" value="ATP SYNTHASE ASSEMBLY FACTOR FMC1, MITOCHONDRIAL"/>
    <property type="match status" value="1"/>
</dbReference>
<name>A0A8H6CD24_9LECA</name>
<keyword evidence="2" id="KW-1185">Reference proteome</keyword>
<dbReference type="GO" id="GO:0033615">
    <property type="term" value="P:mitochondrial proton-transporting ATP synthase complex assembly"/>
    <property type="evidence" value="ECO:0007669"/>
    <property type="project" value="InterPro"/>
</dbReference>
<protein>
    <submittedName>
        <fullName evidence="1">Uncharacterized protein</fullName>
    </submittedName>
</protein>
<comment type="caution">
    <text evidence="1">The sequence shown here is derived from an EMBL/GenBank/DDBJ whole genome shotgun (WGS) entry which is preliminary data.</text>
</comment>
<reference evidence="1 2" key="1">
    <citation type="journal article" date="2020" name="Genomics">
        <title>Complete, high-quality genomes from long-read metagenomic sequencing of two wolf lichen thalli reveals enigmatic genome architecture.</title>
        <authorList>
            <person name="McKenzie S.K."/>
            <person name="Walston R.F."/>
            <person name="Allen J.L."/>
        </authorList>
    </citation>
    <scope>NUCLEOTIDE SEQUENCE [LARGE SCALE GENOMIC DNA]</scope>
    <source>
        <strain evidence="1">WasteWater1</strain>
    </source>
</reference>
<dbReference type="PANTHER" id="PTHR28015">
    <property type="entry name" value="ATP SYNTHASE ASSEMBLY FACTOR FMC1, MITOCHONDRIAL"/>
    <property type="match status" value="1"/>
</dbReference>
<dbReference type="GeneID" id="59330654"/>
<evidence type="ECO:0000313" key="1">
    <source>
        <dbReference type="EMBL" id="KAF6221385.1"/>
    </source>
</evidence>
<dbReference type="AlphaFoldDB" id="A0A8H6CD24"/>
<accession>A0A8H6CD24</accession>
<proteinExistence type="predicted"/>
<dbReference type="GO" id="GO:0005759">
    <property type="term" value="C:mitochondrial matrix"/>
    <property type="evidence" value="ECO:0007669"/>
    <property type="project" value="TreeGrafter"/>
</dbReference>
<sequence>MALLAAGTANFLCKGQKQHSGTLKTRNRNVVYNYLDQPLALQYKGEQLPVNTAFDVLGWILSVCDSGPPGATAKNYYLPMLALYSRWCSVLGESRFEGMTHITWFTNTKSKGTDVLLGATLGQPETRDTVRNKDKVTGQPVPQVKDRGLIMKRERIEYLERAGFRAPDIFIPQTEDVSRQKNQKDGTQGDPGFGGCAETFFFIVAMKNKIDKANVHGFALRPTVDLMRQLNNYSEAAMVAQLRPPCDYSCQKLLDQMYHTRDWQSTFDYQTITLRESGGAGAGGAAGPSGSGVSAKYWSGYKSWSSIQQGWQDQLILHQAMAASPSHLRSLYRSLLRELPHRPLSTPSPIQQRIRNSISSNSAPMQVEEAEQYIQYAKAQRMYATLLERYNPGMSMDEEEKVRLTARRVGMDLPEEWRAGKKN</sequence>
<dbReference type="Proteomes" id="UP000593566">
    <property type="component" value="Unassembled WGS sequence"/>
</dbReference>
<dbReference type="RefSeq" id="XP_037150820.1">
    <property type="nucleotide sequence ID" value="XM_037293167.1"/>
</dbReference>
<dbReference type="Pfam" id="PF13233">
    <property type="entry name" value="Complex1_LYR_2"/>
    <property type="match status" value="1"/>
</dbReference>
<evidence type="ECO:0000313" key="2">
    <source>
        <dbReference type="Proteomes" id="UP000593566"/>
    </source>
</evidence>
<dbReference type="InterPro" id="IPR039196">
    <property type="entry name" value="Fmc1"/>
</dbReference>